<dbReference type="EMBL" id="OP765584">
    <property type="protein sequence ID" value="UZT29071.1"/>
    <property type="molecule type" value="Genomic_DNA"/>
</dbReference>
<dbReference type="SUPFAM" id="SSF56219">
    <property type="entry name" value="DNase I-like"/>
    <property type="match status" value="1"/>
</dbReference>
<dbReference type="EMBL" id="OP765507">
    <property type="protein sequence ID" value="UZT28795.1"/>
    <property type="molecule type" value="Genomic_DNA"/>
</dbReference>
<dbReference type="Pfam" id="PF03372">
    <property type="entry name" value="Exo_endo_phos"/>
    <property type="match status" value="1"/>
</dbReference>
<reference evidence="10" key="1">
    <citation type="submission" date="2022-11" db="EMBL/GenBank/DDBJ databases">
        <title>Genomics discovery of giant fungal viruses from subsurface oceanic crustal fluids.</title>
        <authorList>
            <person name="Bhattacharjee A.S."/>
            <person name="Schulz F."/>
            <person name="Woyke T."/>
            <person name="Orcutt B.N."/>
            <person name="Matinez Martinez J."/>
        </authorList>
    </citation>
    <scope>NUCLEOTIDE SEQUENCE</scope>
    <source>
        <strain evidence="9">VSAG1.JdFR</strain>
        <strain evidence="10">VSAG8.JdFR</strain>
    </source>
</reference>
<protein>
    <submittedName>
        <fullName evidence="10">Exodeoxyribonuclease III</fullName>
    </submittedName>
</protein>
<feature type="active site" description="Proton acceptor" evidence="5">
    <location>
        <position position="257"/>
    </location>
</feature>
<evidence type="ECO:0000256" key="4">
    <source>
        <dbReference type="ARBA" id="ARBA00022842"/>
    </source>
</evidence>
<dbReference type="InterPro" id="IPR020847">
    <property type="entry name" value="AP_endonuclease_F1_BS"/>
</dbReference>
<feature type="site" description="Interaction with DNA substrate" evidence="7">
    <location>
        <position position="257"/>
    </location>
</feature>
<dbReference type="InterPro" id="IPR036691">
    <property type="entry name" value="Endo/exonu/phosph_ase_sf"/>
</dbReference>
<feature type="binding site" evidence="6">
    <location>
        <position position="256"/>
    </location>
    <ligand>
        <name>Mg(2+)</name>
        <dbReference type="ChEBI" id="CHEBI:18420"/>
        <label>1</label>
    </ligand>
</feature>
<dbReference type="PANTHER" id="PTHR22748">
    <property type="entry name" value="AP ENDONUCLEASE"/>
    <property type="match status" value="1"/>
</dbReference>
<sequence>MDYKIVSWNVAGLRAMIKKPDFENFINNPDNDFDIICLQETKCEESQVTLPDYVTSKYPYRYWRSCDGTTQRKGLNGVTIWSKIQPTTFITSYEFDNEGRLLILEFEKFRLMNVYTPNSQKFENERYYFRESWNNLIIELLQSMNNNSALPTIFCGDFNVANEQIDIVAPKQKQNKVPGFFDNERDHFKILLEKCNLVDTYRLIYPGIQQFTYWSNFLKQERSHSNGWRIDYFLCSKEIFPNILDSNMMIHVKGSDHCPLFINLKI</sequence>
<comment type="similarity">
    <text evidence="1">Belongs to the DNA repair enzymes AP/ExoA family.</text>
</comment>
<proteinExistence type="inferred from homology"/>
<feature type="active site" evidence="5">
    <location>
        <position position="115"/>
    </location>
</feature>
<dbReference type="InterPro" id="IPR005135">
    <property type="entry name" value="Endo/exonuclease/phosphatase"/>
</dbReference>
<dbReference type="GO" id="GO:0008311">
    <property type="term" value="F:double-stranded DNA 3'-5' DNA exonuclease activity"/>
    <property type="evidence" value="ECO:0007669"/>
    <property type="project" value="TreeGrafter"/>
</dbReference>
<dbReference type="GO" id="GO:0003906">
    <property type="term" value="F:DNA-(apurinic or apyrimidinic site) endonuclease activity"/>
    <property type="evidence" value="ECO:0007669"/>
    <property type="project" value="TreeGrafter"/>
</dbReference>
<dbReference type="GO" id="GO:0046872">
    <property type="term" value="F:metal ion binding"/>
    <property type="evidence" value="ECO:0007669"/>
    <property type="project" value="UniProtKB-KW"/>
</dbReference>
<evidence type="ECO:0000313" key="9">
    <source>
        <dbReference type="EMBL" id="UZT28795.1"/>
    </source>
</evidence>
<dbReference type="GO" id="GO:0006284">
    <property type="term" value="P:base-excision repair"/>
    <property type="evidence" value="ECO:0007669"/>
    <property type="project" value="TreeGrafter"/>
</dbReference>
<dbReference type="CDD" id="cd09087">
    <property type="entry name" value="Ape1-like_AP-endo"/>
    <property type="match status" value="1"/>
</dbReference>
<evidence type="ECO:0000256" key="5">
    <source>
        <dbReference type="PIRSR" id="PIRSR604808-1"/>
    </source>
</evidence>
<dbReference type="GO" id="GO:0008081">
    <property type="term" value="F:phosphoric diester hydrolase activity"/>
    <property type="evidence" value="ECO:0007669"/>
    <property type="project" value="TreeGrafter"/>
</dbReference>
<comment type="cofactor">
    <cofactor evidence="6">
        <name>Mg(2+)</name>
        <dbReference type="ChEBI" id="CHEBI:18420"/>
    </cofactor>
    <cofactor evidence="6">
        <name>Mn(2+)</name>
        <dbReference type="ChEBI" id="CHEBI:29035"/>
    </cofactor>
    <text evidence="6">Probably binds two magnesium or manganese ions per subunit.</text>
</comment>
<feature type="domain" description="Endonuclease/exonuclease/phosphatase" evidence="8">
    <location>
        <begin position="6"/>
        <end position="257"/>
    </location>
</feature>
<dbReference type="InterPro" id="IPR004808">
    <property type="entry name" value="AP_endonuc_1"/>
</dbReference>
<feature type="binding site" evidence="6">
    <location>
        <position position="159"/>
    </location>
    <ligand>
        <name>Mg(2+)</name>
        <dbReference type="ChEBI" id="CHEBI:18420"/>
        <label>1</label>
    </ligand>
</feature>
<feature type="binding site" evidence="6">
    <location>
        <position position="40"/>
    </location>
    <ligand>
        <name>Mg(2+)</name>
        <dbReference type="ChEBI" id="CHEBI:18420"/>
        <label>1</label>
    </ligand>
</feature>
<feature type="binding site" evidence="6">
    <location>
        <position position="157"/>
    </location>
    <ligand>
        <name>Mg(2+)</name>
        <dbReference type="ChEBI" id="CHEBI:18420"/>
        <label>1</label>
    </ligand>
</feature>
<keyword evidence="4 6" id="KW-0460">Magnesium</keyword>
<keyword evidence="3" id="KW-0378">Hydrolase</keyword>
<dbReference type="GO" id="GO:0003677">
    <property type="term" value="F:DNA binding"/>
    <property type="evidence" value="ECO:0007669"/>
    <property type="project" value="InterPro"/>
</dbReference>
<dbReference type="NCBIfam" id="TIGR00195">
    <property type="entry name" value="exoDNase_III"/>
    <property type="match status" value="1"/>
</dbReference>
<feature type="site" description="Transition state stabilizer" evidence="7">
    <location>
        <position position="159"/>
    </location>
</feature>
<accession>A0A9E8K197</accession>
<evidence type="ECO:0000259" key="8">
    <source>
        <dbReference type="Pfam" id="PF03372"/>
    </source>
</evidence>
<keyword evidence="2 6" id="KW-0479">Metal-binding</keyword>
<keyword evidence="6" id="KW-0464">Manganese</keyword>
<feature type="site" description="Important for catalytic activity" evidence="7">
    <location>
        <position position="231"/>
    </location>
</feature>
<name>A0A9E8K197_9VIRU</name>
<evidence type="ECO:0000256" key="3">
    <source>
        <dbReference type="ARBA" id="ARBA00022801"/>
    </source>
</evidence>
<evidence type="ECO:0000256" key="7">
    <source>
        <dbReference type="PIRSR" id="PIRSR604808-3"/>
    </source>
</evidence>
<evidence type="ECO:0000256" key="2">
    <source>
        <dbReference type="ARBA" id="ARBA00022723"/>
    </source>
</evidence>
<feature type="binding site" evidence="6">
    <location>
        <position position="9"/>
    </location>
    <ligand>
        <name>Mg(2+)</name>
        <dbReference type="ChEBI" id="CHEBI:18420"/>
        <label>1</label>
    </ligand>
</feature>
<evidence type="ECO:0000256" key="1">
    <source>
        <dbReference type="ARBA" id="ARBA00007092"/>
    </source>
</evidence>
<dbReference type="PANTHER" id="PTHR22748:SF6">
    <property type="entry name" value="DNA-(APURINIC OR APYRIMIDINIC SITE) ENDONUCLEASE"/>
    <property type="match status" value="1"/>
</dbReference>
<dbReference type="PROSITE" id="PS51435">
    <property type="entry name" value="AP_NUCLEASE_F1_4"/>
    <property type="match status" value="1"/>
</dbReference>
<evidence type="ECO:0000313" key="10">
    <source>
        <dbReference type="EMBL" id="UZT29071.1"/>
    </source>
</evidence>
<dbReference type="NCBIfam" id="TIGR00633">
    <property type="entry name" value="xth"/>
    <property type="match status" value="1"/>
</dbReference>
<feature type="active site" description="Proton donor/acceptor" evidence="5">
    <location>
        <position position="157"/>
    </location>
</feature>
<dbReference type="PROSITE" id="PS00726">
    <property type="entry name" value="AP_NUCLEASE_F1_1"/>
    <property type="match status" value="1"/>
</dbReference>
<dbReference type="Gene3D" id="3.60.10.10">
    <property type="entry name" value="Endonuclease/exonuclease/phosphatase"/>
    <property type="match status" value="1"/>
</dbReference>
<organism evidence="10">
    <name type="scientific">Nucleocytoviricota sp</name>
    <dbReference type="NCBI Taxonomy" id="2809609"/>
    <lineage>
        <taxon>Viruses</taxon>
        <taxon>Varidnaviria</taxon>
        <taxon>Bamfordvirae</taxon>
        <taxon>Nucleocytoviricota</taxon>
    </lineage>
</organism>
<evidence type="ECO:0000256" key="6">
    <source>
        <dbReference type="PIRSR" id="PIRSR604808-2"/>
    </source>
</evidence>
<feature type="binding site" evidence="6">
    <location>
        <position position="257"/>
    </location>
    <ligand>
        <name>Mg(2+)</name>
        <dbReference type="ChEBI" id="CHEBI:18420"/>
        <label>1</label>
    </ligand>
</feature>